<dbReference type="AlphaFoldDB" id="A0A8T2J471"/>
<dbReference type="PANTHER" id="PTHR22913">
    <property type="entry name" value="HYALURONAN SYNTHASE"/>
    <property type="match status" value="1"/>
</dbReference>
<dbReference type="GO" id="GO:0085029">
    <property type="term" value="P:extracellular matrix assembly"/>
    <property type="evidence" value="ECO:0007669"/>
    <property type="project" value="TreeGrafter"/>
</dbReference>
<dbReference type="SUPFAM" id="SSF53448">
    <property type="entry name" value="Nucleotide-diphospho-sugar transferases"/>
    <property type="match status" value="1"/>
</dbReference>
<keyword evidence="2 3" id="KW-0472">Membrane</keyword>
<evidence type="ECO:0000256" key="2">
    <source>
        <dbReference type="ARBA" id="ARBA00023136"/>
    </source>
</evidence>
<evidence type="ECO:0000256" key="3">
    <source>
        <dbReference type="SAM" id="Phobius"/>
    </source>
</evidence>
<dbReference type="Proteomes" id="UP000812440">
    <property type="component" value="Chromosome 3"/>
</dbReference>
<proteinExistence type="predicted"/>
<name>A0A8T2J471_9PIPI</name>
<dbReference type="GO" id="GO:0030213">
    <property type="term" value="P:hyaluronan biosynthetic process"/>
    <property type="evidence" value="ECO:0007669"/>
    <property type="project" value="TreeGrafter"/>
</dbReference>
<dbReference type="PANTHER" id="PTHR22913:SF13">
    <property type="entry name" value="HYALURONAN SYNTHASE 1"/>
    <property type="match status" value="1"/>
</dbReference>
<dbReference type="EMBL" id="JAACNH010000006">
    <property type="protein sequence ID" value="KAG8438573.1"/>
    <property type="molecule type" value="Genomic_DNA"/>
</dbReference>
<organism evidence="4 5">
    <name type="scientific">Hymenochirus boettgeri</name>
    <name type="common">Congo dwarf clawed frog</name>
    <dbReference type="NCBI Taxonomy" id="247094"/>
    <lineage>
        <taxon>Eukaryota</taxon>
        <taxon>Metazoa</taxon>
        <taxon>Chordata</taxon>
        <taxon>Craniata</taxon>
        <taxon>Vertebrata</taxon>
        <taxon>Euteleostomi</taxon>
        <taxon>Amphibia</taxon>
        <taxon>Batrachia</taxon>
        <taxon>Anura</taxon>
        <taxon>Pipoidea</taxon>
        <taxon>Pipidae</taxon>
        <taxon>Pipinae</taxon>
        <taxon>Hymenochirus</taxon>
    </lineage>
</organism>
<gene>
    <name evidence="4" type="ORF">GDO86_004947</name>
</gene>
<keyword evidence="3" id="KW-0812">Transmembrane</keyword>
<keyword evidence="5" id="KW-1185">Reference proteome</keyword>
<evidence type="ECO:0000313" key="5">
    <source>
        <dbReference type="Proteomes" id="UP000812440"/>
    </source>
</evidence>
<dbReference type="GO" id="GO:0050501">
    <property type="term" value="F:hyaluronan synthase activity"/>
    <property type="evidence" value="ECO:0007669"/>
    <property type="project" value="TreeGrafter"/>
</dbReference>
<keyword evidence="3" id="KW-1133">Transmembrane helix</keyword>
<protein>
    <recommendedName>
        <fullName evidence="6">Hyaluronan synthase</fullName>
    </recommendedName>
</protein>
<evidence type="ECO:0008006" key="6">
    <source>
        <dbReference type="Google" id="ProtNLM"/>
    </source>
</evidence>
<dbReference type="OrthoDB" id="9876900at2759"/>
<dbReference type="GO" id="GO:0005886">
    <property type="term" value="C:plasma membrane"/>
    <property type="evidence" value="ECO:0007669"/>
    <property type="project" value="TreeGrafter"/>
</dbReference>
<feature type="transmembrane region" description="Helical" evidence="3">
    <location>
        <begin position="53"/>
        <end position="76"/>
    </location>
</feature>
<accession>A0A8T2J471</accession>
<evidence type="ECO:0000256" key="1">
    <source>
        <dbReference type="ARBA" id="ARBA00004370"/>
    </source>
</evidence>
<reference evidence="4" key="1">
    <citation type="thesis" date="2020" institute="ProQuest LLC" country="789 East Eisenhower Parkway, Ann Arbor, MI, USA">
        <title>Comparative Genomics and Chromosome Evolution.</title>
        <authorList>
            <person name="Mudd A.B."/>
        </authorList>
    </citation>
    <scope>NUCLEOTIDE SEQUENCE</scope>
    <source>
        <strain evidence="4">Female2</strain>
        <tissue evidence="4">Blood</tissue>
    </source>
</reference>
<dbReference type="InterPro" id="IPR029044">
    <property type="entry name" value="Nucleotide-diphossugar_trans"/>
</dbReference>
<feature type="transmembrane region" description="Helical" evidence="3">
    <location>
        <begin position="26"/>
        <end position="47"/>
    </location>
</feature>
<comment type="subcellular location">
    <subcellularLocation>
        <location evidence="1">Membrane</location>
    </subcellularLocation>
</comment>
<evidence type="ECO:0000313" key="4">
    <source>
        <dbReference type="EMBL" id="KAG8438573.1"/>
    </source>
</evidence>
<dbReference type="Pfam" id="PF13641">
    <property type="entry name" value="Glyco_tranf_2_3"/>
    <property type="match status" value="1"/>
</dbReference>
<dbReference type="Gene3D" id="3.90.550.10">
    <property type="entry name" value="Spore Coat Polysaccharide Biosynthesis Protein SpsA, Chain A"/>
    <property type="match status" value="1"/>
</dbReference>
<sequence>MESPTDPECAQITRSKYGTIQRIISIWNRIMVFAIITTLYIMGYQILQKDTVLFSLGIYGASVILHLLIQSLFAYLELNTHSKYELPCSFTKTVGLVIAGYQEDPNYLRQCLESCRTVKYPKDKLKVIFVIDGNTDEDVYMMDMFKEVFHEEDVGTFVWSENYHTIKTPEDAKDGSSSEESKPLKDNEEIKLMEELVRTKRCVCIMQKWGGKREVMYTAFRAVGNTVDYVQVCDSDTKLDEMATVEMVKVLEADEKCGAVGGDVRILNVYDSFVSYMSSLRYWVAFNIERACQSYFDCVSCISGPLGMYRNSILQAILDPWHSQKFLGSYCTMGDDRHLTNRILSVGYKTNYTNKSRAYTKEPSQFIGWWNQQNKLVQSYPRMWFCNARWWHKTTYG</sequence>
<comment type="caution">
    <text evidence="4">The sequence shown here is derived from an EMBL/GenBank/DDBJ whole genome shotgun (WGS) entry which is preliminary data.</text>
</comment>